<dbReference type="InterPro" id="IPR000626">
    <property type="entry name" value="Ubiquitin-like_dom"/>
</dbReference>
<protein>
    <recommendedName>
        <fullName evidence="2">Ubiquitin-like domain-containing protein</fullName>
    </recommendedName>
</protein>
<dbReference type="InterPro" id="IPR022617">
    <property type="entry name" value="Rad60/SUMO-like_dom"/>
</dbReference>
<evidence type="ECO:0000313" key="4">
    <source>
        <dbReference type="Proteomes" id="UP000319663"/>
    </source>
</evidence>
<accession>A0A507QJA3</accession>
<keyword evidence="4" id="KW-1185">Reference proteome</keyword>
<evidence type="ECO:0000256" key="1">
    <source>
        <dbReference type="SAM" id="MobiDB-lite"/>
    </source>
</evidence>
<proteinExistence type="predicted"/>
<feature type="domain" description="Ubiquitin-like" evidence="2">
    <location>
        <begin position="283"/>
        <end position="356"/>
    </location>
</feature>
<name>A0A507QJA3_MONPU</name>
<sequence length="358" mass="40508">MRPFFKRPSWATRGDEELPSDFYRRSEQIYTDIVAANRGASLLSIDASSSEHSKEVKRRCISPNSQESSYLKPTRGVRNLLLEGDEMKVHDVSVLSDSRCNESADLKGYKSHLPEALLRVHGEVSEPRKDTPNLNQPAGFRTSPPQPVQEDTAVQILITSEIENTKPLIIRRKISQCLKDVRLAWCKRQNVPEEMQSSVVLTWKGRRLFDVTTCKSLGIHMEHNRHTTPGIDNNDDSSLRVHMEAVLEGNIFQSSNRRKPPDPRDEIASQSGGVEPGQLGTQIRVILKSPGLDELKIKARPRTQISRLTEAFRDAHHISAEHDVYILFDGDRLQPNTCLEDHDIADLDLLDVQIKQSI</sequence>
<dbReference type="CDD" id="cd17080">
    <property type="entry name" value="Ubl_SLD2_Esc2_like"/>
    <property type="match status" value="1"/>
</dbReference>
<feature type="region of interest" description="Disordered" evidence="1">
    <location>
        <begin position="250"/>
        <end position="275"/>
    </location>
</feature>
<dbReference type="Pfam" id="PF11976">
    <property type="entry name" value="Rad60-SLD"/>
    <property type="match status" value="1"/>
</dbReference>
<dbReference type="SUPFAM" id="SSF54236">
    <property type="entry name" value="Ubiquitin-like"/>
    <property type="match status" value="1"/>
</dbReference>
<dbReference type="Proteomes" id="UP000319663">
    <property type="component" value="Unassembled WGS sequence"/>
</dbReference>
<reference evidence="3 4" key="1">
    <citation type="submission" date="2019-06" db="EMBL/GenBank/DDBJ databases">
        <title>Wine fermentation using esterase from Monascus purpureus.</title>
        <authorList>
            <person name="Geng C."/>
            <person name="Zhang Y."/>
        </authorList>
    </citation>
    <scope>NUCLEOTIDE SEQUENCE [LARGE SCALE GENOMIC DNA]</scope>
    <source>
        <strain evidence="3">HQ1</strain>
    </source>
</reference>
<dbReference type="EMBL" id="VIFY01000288">
    <property type="protein sequence ID" value="TQB67883.1"/>
    <property type="molecule type" value="Genomic_DNA"/>
</dbReference>
<evidence type="ECO:0000313" key="3">
    <source>
        <dbReference type="EMBL" id="TQB67883.1"/>
    </source>
</evidence>
<dbReference type="AlphaFoldDB" id="A0A507QJA3"/>
<dbReference type="PROSITE" id="PS50053">
    <property type="entry name" value="UBIQUITIN_2"/>
    <property type="match status" value="1"/>
</dbReference>
<dbReference type="Gene3D" id="3.10.20.90">
    <property type="entry name" value="Phosphatidylinositol 3-kinase Catalytic Subunit, Chain A, domain 1"/>
    <property type="match status" value="1"/>
</dbReference>
<evidence type="ECO:0000259" key="2">
    <source>
        <dbReference type="PROSITE" id="PS50053"/>
    </source>
</evidence>
<gene>
    <name evidence="3" type="ORF">MPDQ_004422</name>
</gene>
<organism evidence="3 4">
    <name type="scientific">Monascus purpureus</name>
    <name type="common">Red mold</name>
    <name type="synonym">Monascus anka</name>
    <dbReference type="NCBI Taxonomy" id="5098"/>
    <lineage>
        <taxon>Eukaryota</taxon>
        <taxon>Fungi</taxon>
        <taxon>Dikarya</taxon>
        <taxon>Ascomycota</taxon>
        <taxon>Pezizomycotina</taxon>
        <taxon>Eurotiomycetes</taxon>
        <taxon>Eurotiomycetidae</taxon>
        <taxon>Eurotiales</taxon>
        <taxon>Aspergillaceae</taxon>
        <taxon>Monascus</taxon>
    </lineage>
</organism>
<dbReference type="InterPro" id="IPR029071">
    <property type="entry name" value="Ubiquitin-like_domsf"/>
</dbReference>
<feature type="region of interest" description="Disordered" evidence="1">
    <location>
        <begin position="124"/>
        <end position="147"/>
    </location>
</feature>
<comment type="caution">
    <text evidence="3">The sequence shown here is derived from an EMBL/GenBank/DDBJ whole genome shotgun (WGS) entry which is preliminary data.</text>
</comment>